<evidence type="ECO:0000256" key="1">
    <source>
        <dbReference type="SAM" id="MobiDB-lite"/>
    </source>
</evidence>
<feature type="region of interest" description="Disordered" evidence="1">
    <location>
        <begin position="63"/>
        <end position="94"/>
    </location>
</feature>
<reference evidence="2 3" key="1">
    <citation type="submission" date="2014-04" db="EMBL/GenBank/DDBJ databases">
        <authorList>
            <consortium name="International Citrus Genome Consortium"/>
            <person name="Gmitter F."/>
            <person name="Chen C."/>
            <person name="Farmerie W."/>
            <person name="Harkins T."/>
            <person name="Desany B."/>
            <person name="Mohiuddin M."/>
            <person name="Kodira C."/>
            <person name="Borodovsky M."/>
            <person name="Lomsadze A."/>
            <person name="Burns P."/>
            <person name="Jenkins J."/>
            <person name="Prochnik S."/>
            <person name="Shu S."/>
            <person name="Chapman J."/>
            <person name="Pitluck S."/>
            <person name="Schmutz J."/>
            <person name="Rokhsar D."/>
        </authorList>
    </citation>
    <scope>NUCLEOTIDE SEQUENCE</scope>
</reference>
<accession>A0A067FA45</accession>
<dbReference type="SMR" id="A0A067FA45"/>
<evidence type="ECO:0000313" key="2">
    <source>
        <dbReference type="EMBL" id="KDO60352.1"/>
    </source>
</evidence>
<dbReference type="Proteomes" id="UP000027120">
    <property type="component" value="Unassembled WGS sequence"/>
</dbReference>
<dbReference type="EMBL" id="KK784932">
    <property type="protein sequence ID" value="KDO60352.1"/>
    <property type="molecule type" value="Genomic_DNA"/>
</dbReference>
<organism evidence="2 3">
    <name type="scientific">Citrus sinensis</name>
    <name type="common">Sweet orange</name>
    <name type="synonym">Citrus aurantium var. sinensis</name>
    <dbReference type="NCBI Taxonomy" id="2711"/>
    <lineage>
        <taxon>Eukaryota</taxon>
        <taxon>Viridiplantae</taxon>
        <taxon>Streptophyta</taxon>
        <taxon>Embryophyta</taxon>
        <taxon>Tracheophyta</taxon>
        <taxon>Spermatophyta</taxon>
        <taxon>Magnoliopsida</taxon>
        <taxon>eudicotyledons</taxon>
        <taxon>Gunneridae</taxon>
        <taxon>Pentapetalae</taxon>
        <taxon>rosids</taxon>
        <taxon>malvids</taxon>
        <taxon>Sapindales</taxon>
        <taxon>Rutaceae</taxon>
        <taxon>Aurantioideae</taxon>
        <taxon>Citrus</taxon>
    </lineage>
</organism>
<feature type="region of interest" description="Disordered" evidence="1">
    <location>
        <begin position="115"/>
        <end position="137"/>
    </location>
</feature>
<gene>
    <name evidence="2" type="ORF">CISIN_1g044861mg</name>
</gene>
<dbReference type="AlphaFoldDB" id="A0A067FA45"/>
<keyword evidence="3" id="KW-1185">Reference proteome</keyword>
<sequence>MLEIRNRDLFLRQCLEKASQLIENLRTKWLQPATQKLGNHKESAQPVTNETALLETLRIAQKDRVPAATMKPTPPSSTTCHHRHRPPPFTTATATTNSRVRPLIFLQSPAIPLPGRLPLPPTTKAFAGRNPKGTWQA</sequence>
<proteinExistence type="predicted"/>
<name>A0A067FA45_CITSI</name>
<protein>
    <submittedName>
        <fullName evidence="2">Uncharacterized protein</fullName>
    </submittedName>
</protein>
<evidence type="ECO:0000313" key="3">
    <source>
        <dbReference type="Proteomes" id="UP000027120"/>
    </source>
</evidence>